<dbReference type="STRING" id="58114.SAMN05216270_103285"/>
<dbReference type="AlphaFoldDB" id="A0A1G6U2F9"/>
<accession>A0A1G6U2F9</accession>
<evidence type="ECO:0000313" key="2">
    <source>
        <dbReference type="Proteomes" id="UP000198949"/>
    </source>
</evidence>
<protein>
    <recommendedName>
        <fullName evidence="3">Regulatory protein</fullName>
    </recommendedName>
</protein>
<evidence type="ECO:0000313" key="1">
    <source>
        <dbReference type="EMBL" id="SDD35493.1"/>
    </source>
</evidence>
<keyword evidence="2" id="KW-1185">Reference proteome</keyword>
<dbReference type="Pfam" id="PF18937">
    <property type="entry name" value="DUF5685"/>
    <property type="match status" value="1"/>
</dbReference>
<dbReference type="InterPro" id="IPR043740">
    <property type="entry name" value="DUF5685"/>
</dbReference>
<name>A0A1G6U2F9_9ACTN</name>
<proteinExistence type="predicted"/>
<dbReference type="EMBL" id="FNAD01000003">
    <property type="protein sequence ID" value="SDD35493.1"/>
    <property type="molecule type" value="Genomic_DNA"/>
</dbReference>
<evidence type="ECO:0008006" key="3">
    <source>
        <dbReference type="Google" id="ProtNLM"/>
    </source>
</evidence>
<gene>
    <name evidence="1" type="ORF">SAMN05216270_103285</name>
</gene>
<organism evidence="1 2">
    <name type="scientific">Glycomyces harbinensis</name>
    <dbReference type="NCBI Taxonomy" id="58114"/>
    <lineage>
        <taxon>Bacteria</taxon>
        <taxon>Bacillati</taxon>
        <taxon>Actinomycetota</taxon>
        <taxon>Actinomycetes</taxon>
        <taxon>Glycomycetales</taxon>
        <taxon>Glycomycetaceae</taxon>
        <taxon>Glycomyces</taxon>
    </lineage>
</organism>
<sequence>MSTLNPSGLPHATADPRSAVALRLLTRITRDIDAPDRRPAPRRAADEVGDQLFGILAPCPSRTPDALKPRWMGHFCGLCLELRDDAGHFARLTTNYDALALSVLVEAQLGDEADGRNAGPCALRGMRRQQIATGGGPRLAATASLLLASAKIRDHVEDGDGIAARPGARGLAGMTANRLRAKASAIGGTIGLDVDPLVAVIERQREIEASCGPGTPLTEVTAPTEAVTAALFAHAAGLGGRPENAEALRAAGTAFGRMAHLLDAAEDFDEDARRGAWNPLAATGVGVEGARPAVRGALADLKAALASASLLDQAMTDLLLDRYARHAVSKTFGTTCATYHRPDERRDRRRDRRDRRRDYRDDERYRGRQRGFWAGLCSFAALACTCQLCCSEHYEGPWSGRPREGCCRECCDCCNCCDCCQCCQCGGDSDGDGCCGGCDCPCSCD</sequence>
<reference evidence="2" key="1">
    <citation type="submission" date="2016-10" db="EMBL/GenBank/DDBJ databases">
        <authorList>
            <person name="Varghese N."/>
            <person name="Submissions S."/>
        </authorList>
    </citation>
    <scope>NUCLEOTIDE SEQUENCE [LARGE SCALE GENOMIC DNA]</scope>
    <source>
        <strain evidence="2">CGMCC 4.3516</strain>
    </source>
</reference>
<dbReference type="Proteomes" id="UP000198949">
    <property type="component" value="Unassembled WGS sequence"/>
</dbReference>